<dbReference type="SUPFAM" id="SSF51735">
    <property type="entry name" value="NAD(P)-binding Rossmann-fold domains"/>
    <property type="match status" value="1"/>
</dbReference>
<dbReference type="GO" id="GO:0004029">
    <property type="term" value="F:aldehyde dehydrogenase (NAD+) activity"/>
    <property type="evidence" value="ECO:0007669"/>
    <property type="project" value="TreeGrafter"/>
</dbReference>
<protein>
    <recommendedName>
        <fullName evidence="1">NmrA-like domain-containing protein</fullName>
    </recommendedName>
</protein>
<dbReference type="Pfam" id="PF05368">
    <property type="entry name" value="NmrA"/>
    <property type="match status" value="1"/>
</dbReference>
<gene>
    <name evidence="2" type="ORF">JR316_006321</name>
</gene>
<reference evidence="2" key="1">
    <citation type="submission" date="2021-02" db="EMBL/GenBank/DDBJ databases">
        <title>Psilocybe cubensis genome.</title>
        <authorList>
            <person name="Mckernan K.J."/>
            <person name="Crawford S."/>
            <person name="Trippe A."/>
            <person name="Kane L.T."/>
            <person name="Mclaughlin S."/>
        </authorList>
    </citation>
    <scope>NUCLEOTIDE SEQUENCE [LARGE SCALE GENOMIC DNA]</scope>
    <source>
        <strain evidence="2">MGC-MH-2018</strain>
    </source>
</reference>
<organism evidence="2">
    <name type="scientific">Psilocybe cubensis</name>
    <name type="common">Psychedelic mushroom</name>
    <name type="synonym">Stropharia cubensis</name>
    <dbReference type="NCBI Taxonomy" id="181762"/>
    <lineage>
        <taxon>Eukaryota</taxon>
        <taxon>Fungi</taxon>
        <taxon>Dikarya</taxon>
        <taxon>Basidiomycota</taxon>
        <taxon>Agaricomycotina</taxon>
        <taxon>Agaricomycetes</taxon>
        <taxon>Agaricomycetidae</taxon>
        <taxon>Agaricales</taxon>
        <taxon>Agaricineae</taxon>
        <taxon>Strophariaceae</taxon>
        <taxon>Psilocybe</taxon>
    </lineage>
</organism>
<dbReference type="PANTHER" id="PTHR48079:SF6">
    <property type="entry name" value="NAD(P)-BINDING DOMAIN-CONTAINING PROTEIN-RELATED"/>
    <property type="match status" value="1"/>
</dbReference>
<accession>A0A8H8CLD8</accession>
<dbReference type="InterPro" id="IPR051783">
    <property type="entry name" value="NAD(P)-dependent_oxidoreduct"/>
</dbReference>
<evidence type="ECO:0000313" key="2">
    <source>
        <dbReference type="EMBL" id="KAG5169761.1"/>
    </source>
</evidence>
<evidence type="ECO:0000259" key="1">
    <source>
        <dbReference type="Pfam" id="PF05368"/>
    </source>
</evidence>
<dbReference type="AlphaFoldDB" id="A0A8H8CLD8"/>
<dbReference type="EMBL" id="JAFIQS010000005">
    <property type="protein sequence ID" value="KAG5169761.1"/>
    <property type="molecule type" value="Genomic_DNA"/>
</dbReference>
<dbReference type="PANTHER" id="PTHR48079">
    <property type="entry name" value="PROTEIN YEEZ"/>
    <property type="match status" value="1"/>
</dbReference>
<dbReference type="Gene3D" id="3.40.50.720">
    <property type="entry name" value="NAD(P)-binding Rossmann-like Domain"/>
    <property type="match status" value="1"/>
</dbReference>
<dbReference type="GO" id="GO:0005737">
    <property type="term" value="C:cytoplasm"/>
    <property type="evidence" value="ECO:0007669"/>
    <property type="project" value="TreeGrafter"/>
</dbReference>
<dbReference type="InterPro" id="IPR036291">
    <property type="entry name" value="NAD(P)-bd_dom_sf"/>
</dbReference>
<sequence>MADIHQSIFLLGATGYLGSQLLVLLSASSINYHVVALVRAANQEKEEKLKSIHHNLSVVKGSLDDHEIITEQASKAKYVINCASSDHPGSIKDRAPPAAILEGLEKQSANRPGDPPVYIHVSGLALLNDNARGELVPEDQIPRYTDIGFSLDQVPDDAPHKNCDSLIVAAGTRRQNPVRTVIAYPGWIFGVGEGIKKSTRAIDLFLNTWKPIRYAGTWGPGHNSMNNIHVKDAANALLLILQAAIDGKADEGAEGFYFLAGDEPNVTFHDIATVMGDMMFEKGVHIKGGSEALPTSITEPYGEFFWKLFAANHRAVPQRLKRLGWKATETSKLPLLESLPKEVEAVLRQAQ</sequence>
<proteinExistence type="predicted"/>
<name>A0A8H8CLD8_PSICU</name>
<dbReference type="InterPro" id="IPR008030">
    <property type="entry name" value="NmrA-like"/>
</dbReference>
<feature type="domain" description="NmrA-like" evidence="1">
    <location>
        <begin position="6"/>
        <end position="82"/>
    </location>
</feature>
<comment type="caution">
    <text evidence="2">The sequence shown here is derived from an EMBL/GenBank/DDBJ whole genome shotgun (WGS) entry which is preliminary data.</text>
</comment>